<evidence type="ECO:0000259" key="27">
    <source>
        <dbReference type="PROSITE" id="PS50850"/>
    </source>
</evidence>
<evidence type="ECO:0000256" key="23">
    <source>
        <dbReference type="ARBA" id="ARBA00045018"/>
    </source>
</evidence>
<dbReference type="CDD" id="cd06174">
    <property type="entry name" value="MFS"/>
    <property type="match status" value="1"/>
</dbReference>
<evidence type="ECO:0000256" key="2">
    <source>
        <dbReference type="ARBA" id="ARBA00004651"/>
    </source>
</evidence>
<feature type="transmembrane region" description="Helical" evidence="26">
    <location>
        <begin position="38"/>
        <end position="59"/>
    </location>
</feature>
<keyword evidence="4" id="KW-0813">Transport</keyword>
<comment type="catalytic activity">
    <reaction evidence="18">
        <text>L-arginyl-glycine(out) = L-arginyl-glycine(in)</text>
        <dbReference type="Rhea" id="RHEA:79391"/>
        <dbReference type="ChEBI" id="CHEBI:229955"/>
    </reaction>
</comment>
<dbReference type="InterPro" id="IPR020846">
    <property type="entry name" value="MFS_dom"/>
</dbReference>
<feature type="transmembrane region" description="Helical" evidence="26">
    <location>
        <begin position="161"/>
        <end position="183"/>
    </location>
</feature>
<comment type="catalytic activity">
    <reaction evidence="15">
        <text>L-aspartyl-L-lysine(out) = L-aspartyl-L-lysine(in)</text>
        <dbReference type="Rhea" id="RHEA:79411"/>
        <dbReference type="ChEBI" id="CHEBI:229953"/>
    </reaction>
</comment>
<keyword evidence="29" id="KW-1185">Reference proteome</keyword>
<comment type="catalytic activity">
    <reaction evidence="21">
        <text>L-lysyl-glycine(out) = L-lysyl-glycine(in)</text>
        <dbReference type="Rhea" id="RHEA:79407"/>
        <dbReference type="ChEBI" id="CHEBI:191202"/>
    </reaction>
</comment>
<evidence type="ECO:0000256" key="15">
    <source>
        <dbReference type="ARBA" id="ARBA00044898"/>
    </source>
</evidence>
<name>A0A5C1Y8H6_9MICO</name>
<evidence type="ECO:0000256" key="14">
    <source>
        <dbReference type="ARBA" id="ARBA00044893"/>
    </source>
</evidence>
<evidence type="ECO:0000256" key="10">
    <source>
        <dbReference type="ARBA" id="ARBA00044878"/>
    </source>
</evidence>
<protein>
    <recommendedName>
        <fullName evidence="22">Lysosomal dipeptide transporter MFSD1</fullName>
    </recommendedName>
    <alternativeName>
        <fullName evidence="23">Major facilitator superfamily domain-containing protein 1</fullName>
    </alternativeName>
</protein>
<comment type="catalytic activity">
    <reaction evidence="14">
        <text>L-alpha-aminoacyl-L-lysine(out) = L-alpha-aminoacyl-L-lysine(in)</text>
        <dbReference type="Rhea" id="RHEA:79383"/>
        <dbReference type="ChEBI" id="CHEBI:229966"/>
    </reaction>
</comment>
<keyword evidence="7 26" id="KW-0472">Membrane</keyword>
<dbReference type="GO" id="GO:0005886">
    <property type="term" value="C:plasma membrane"/>
    <property type="evidence" value="ECO:0007669"/>
    <property type="project" value="UniProtKB-SubCell"/>
</dbReference>
<comment type="catalytic activity">
    <reaction evidence="20">
        <text>L-alanyl-L-lysine(out) = L-alanyl-L-lysine(in)</text>
        <dbReference type="Rhea" id="RHEA:79415"/>
        <dbReference type="ChEBI" id="CHEBI:192470"/>
    </reaction>
</comment>
<dbReference type="GO" id="GO:0005765">
    <property type="term" value="C:lysosomal membrane"/>
    <property type="evidence" value="ECO:0007669"/>
    <property type="project" value="UniProtKB-SubCell"/>
</dbReference>
<dbReference type="OrthoDB" id="4332123at2"/>
<comment type="function">
    <text evidence="24">Lysosomal dipeptide uniporter that selectively exports lysine, arginine or histidine-containing dipeptides with a net positive charge from the lysosome lumen into the cytosol. Could play a role in a specific type of protein O-glycosylation indirectly regulating macrophages migration and tissue invasion. Also essential for liver homeostasis.</text>
</comment>
<evidence type="ECO:0000256" key="12">
    <source>
        <dbReference type="ARBA" id="ARBA00044884"/>
    </source>
</evidence>
<evidence type="ECO:0000313" key="29">
    <source>
        <dbReference type="Proteomes" id="UP000322159"/>
    </source>
</evidence>
<feature type="transmembrane region" description="Helical" evidence="26">
    <location>
        <begin position="96"/>
        <end position="121"/>
    </location>
</feature>
<accession>A0A5C1Y8H6</accession>
<dbReference type="Gene3D" id="1.20.1250.20">
    <property type="entry name" value="MFS general substrate transporter like domains"/>
    <property type="match status" value="2"/>
</dbReference>
<dbReference type="SUPFAM" id="SSF103473">
    <property type="entry name" value="MFS general substrate transporter"/>
    <property type="match status" value="1"/>
</dbReference>
<evidence type="ECO:0000256" key="25">
    <source>
        <dbReference type="ARBA" id="ARBA00046376"/>
    </source>
</evidence>
<evidence type="ECO:0000313" key="28">
    <source>
        <dbReference type="EMBL" id="QEO10191.1"/>
    </source>
</evidence>
<gene>
    <name evidence="28" type="ORF">FLP23_09325</name>
</gene>
<reference evidence="28 29" key="1">
    <citation type="submission" date="2019-09" db="EMBL/GenBank/DDBJ databases">
        <title>Genome sequencing of strain KACC 19322.</title>
        <authorList>
            <person name="Heo J."/>
            <person name="Kim S.-J."/>
            <person name="Kim J.-S."/>
            <person name="Hong S.-B."/>
            <person name="Kwon S.-W."/>
        </authorList>
    </citation>
    <scope>NUCLEOTIDE SEQUENCE [LARGE SCALE GENOMIC DNA]</scope>
    <source>
        <strain evidence="28 29">KACC 19322</strain>
    </source>
</reference>
<dbReference type="RefSeq" id="WP_149325608.1">
    <property type="nucleotide sequence ID" value="NZ_CP043504.1"/>
</dbReference>
<dbReference type="Proteomes" id="UP000322159">
    <property type="component" value="Chromosome"/>
</dbReference>
<evidence type="ECO:0000256" key="20">
    <source>
        <dbReference type="ARBA" id="ARBA00044919"/>
    </source>
</evidence>
<keyword evidence="8" id="KW-0458">Lysosome</keyword>
<feature type="transmembrane region" description="Helical" evidence="26">
    <location>
        <begin position="349"/>
        <end position="368"/>
    </location>
</feature>
<evidence type="ECO:0000256" key="6">
    <source>
        <dbReference type="ARBA" id="ARBA00022989"/>
    </source>
</evidence>
<dbReference type="EMBL" id="CP043504">
    <property type="protein sequence ID" value="QEO10191.1"/>
    <property type="molecule type" value="Genomic_DNA"/>
</dbReference>
<evidence type="ECO:0000256" key="21">
    <source>
        <dbReference type="ARBA" id="ARBA00044924"/>
    </source>
</evidence>
<feature type="transmembrane region" description="Helical" evidence="26">
    <location>
        <begin position="307"/>
        <end position="328"/>
    </location>
</feature>
<sequence>MNSARAWLVFGGAAFVYLIAVMQRTSFGVAGVEATDRFAVNAAAISVIAVVQIVVYAALQIPVGVLADRIGAPVLILGGALVMAAGQALLAVSSGFWLALAARVLVGVGDAATFVSVIRLLPGWFEGRILPQLSQWVGMTGQLGQIASAFPFALLLHLSGWGIAFGVAAGVSVVAAGVTAALVRRGPERMTTAELSTVDAAERGLRASLARPGTRVGFWAHLLAGTAPTLLGILWGFPFLTAGLGYDPSTASGVFSMMVVGSLVSGPIIGLLVTRFPLRRSNLVLTVTGATFAIWTLVLLWQPVPPVWLVASLFFTAGICGPASLVGLDLARSFNPRHSHGSATGIANSGGFVGAFVAMLLVGLVLDVVDAARVARGAASQLYSLDGFRVAFLAVYLVAVVGTVGLLRSRARTRKRLYEEEGIEIAPLWVALFGARDRRRPPGVRQ</sequence>
<feature type="transmembrane region" description="Helical" evidence="26">
    <location>
        <begin position="216"/>
        <end position="237"/>
    </location>
</feature>
<proteinExistence type="inferred from homology"/>
<feature type="transmembrane region" description="Helical" evidence="26">
    <location>
        <begin position="249"/>
        <end position="271"/>
    </location>
</feature>
<comment type="catalytic activity">
    <reaction evidence="11">
        <text>L-alpha-aminoacyl-L-arginine(out) = L-alpha-aminoacyl-L-arginine(in)</text>
        <dbReference type="Rhea" id="RHEA:79367"/>
        <dbReference type="ChEBI" id="CHEBI:229968"/>
    </reaction>
</comment>
<evidence type="ECO:0000256" key="11">
    <source>
        <dbReference type="ARBA" id="ARBA00044881"/>
    </source>
</evidence>
<comment type="similarity">
    <text evidence="3">Belongs to the major facilitator superfamily.</text>
</comment>
<feature type="transmembrane region" description="Helical" evidence="26">
    <location>
        <begin position="71"/>
        <end position="90"/>
    </location>
</feature>
<dbReference type="GO" id="GO:0022857">
    <property type="term" value="F:transmembrane transporter activity"/>
    <property type="evidence" value="ECO:0007669"/>
    <property type="project" value="InterPro"/>
</dbReference>
<comment type="subcellular location">
    <subcellularLocation>
        <location evidence="2">Cell membrane</location>
        <topology evidence="2">Multi-pass membrane protein</topology>
    </subcellularLocation>
    <subcellularLocation>
        <location evidence="1">Lysosome membrane</location>
        <topology evidence="1">Multi-pass membrane protein</topology>
    </subcellularLocation>
</comment>
<evidence type="ECO:0000256" key="8">
    <source>
        <dbReference type="ARBA" id="ARBA00023228"/>
    </source>
</evidence>
<comment type="catalytic activity">
    <reaction evidence="17">
        <text>L-lysyl-L-lysine(out) = L-lysyl-L-lysine(in)</text>
        <dbReference type="Rhea" id="RHEA:79403"/>
        <dbReference type="ChEBI" id="CHEBI:229956"/>
    </reaction>
</comment>
<evidence type="ECO:0000256" key="13">
    <source>
        <dbReference type="ARBA" id="ARBA00044891"/>
    </source>
</evidence>
<evidence type="ECO:0000256" key="4">
    <source>
        <dbReference type="ARBA" id="ARBA00022448"/>
    </source>
</evidence>
<evidence type="ECO:0000256" key="3">
    <source>
        <dbReference type="ARBA" id="ARBA00008335"/>
    </source>
</evidence>
<evidence type="ECO:0000256" key="16">
    <source>
        <dbReference type="ARBA" id="ARBA00044899"/>
    </source>
</evidence>
<comment type="catalytic activity">
    <reaction evidence="10">
        <text>L-histidyl-glycine(out) = L-histidyl-glycine(in)</text>
        <dbReference type="Rhea" id="RHEA:79395"/>
        <dbReference type="ChEBI" id="CHEBI:229957"/>
    </reaction>
</comment>
<feature type="transmembrane region" description="Helical" evidence="26">
    <location>
        <begin position="283"/>
        <end position="301"/>
    </location>
</feature>
<evidence type="ECO:0000256" key="19">
    <source>
        <dbReference type="ARBA" id="ARBA00044912"/>
    </source>
</evidence>
<dbReference type="InterPro" id="IPR036259">
    <property type="entry name" value="MFS_trans_sf"/>
</dbReference>
<dbReference type="InterPro" id="IPR011701">
    <property type="entry name" value="MFS"/>
</dbReference>
<keyword evidence="6 26" id="KW-1133">Transmembrane helix</keyword>
<evidence type="ECO:0000256" key="5">
    <source>
        <dbReference type="ARBA" id="ARBA00022692"/>
    </source>
</evidence>
<dbReference type="KEGG" id="lyk:FLP23_09325"/>
<dbReference type="Pfam" id="PF07690">
    <property type="entry name" value="MFS_1"/>
    <property type="match status" value="2"/>
</dbReference>
<feature type="domain" description="Major facilitator superfamily (MFS) profile" evidence="27">
    <location>
        <begin position="9"/>
        <end position="414"/>
    </location>
</feature>
<dbReference type="InterPro" id="IPR052187">
    <property type="entry name" value="MFSD1"/>
</dbReference>
<evidence type="ECO:0000256" key="17">
    <source>
        <dbReference type="ARBA" id="ARBA00044900"/>
    </source>
</evidence>
<comment type="catalytic activity">
    <reaction evidence="13">
        <text>L-lysyl-L-alpha-amino acid(out) = L-lysyl-L-alpha-amino acid(in)</text>
        <dbReference type="Rhea" id="RHEA:79387"/>
        <dbReference type="ChEBI" id="CHEBI:229965"/>
    </reaction>
</comment>
<organism evidence="28 29">
    <name type="scientific">Protaetiibacter larvae</name>
    <dbReference type="NCBI Taxonomy" id="2592654"/>
    <lineage>
        <taxon>Bacteria</taxon>
        <taxon>Bacillati</taxon>
        <taxon>Actinomycetota</taxon>
        <taxon>Actinomycetes</taxon>
        <taxon>Micrococcales</taxon>
        <taxon>Microbacteriaceae</taxon>
        <taxon>Protaetiibacter</taxon>
    </lineage>
</organism>
<comment type="catalytic activity">
    <reaction evidence="19">
        <text>L-histidyl-L-alpha-amino acid(out) = L-histidyl-L-alpha-amino acid(in)</text>
        <dbReference type="Rhea" id="RHEA:79379"/>
        <dbReference type="ChEBI" id="CHEBI:229964"/>
    </reaction>
</comment>
<feature type="transmembrane region" description="Helical" evidence="26">
    <location>
        <begin position="388"/>
        <end position="407"/>
    </location>
</feature>
<evidence type="ECO:0000256" key="26">
    <source>
        <dbReference type="SAM" id="Phobius"/>
    </source>
</evidence>
<evidence type="ECO:0000256" key="9">
    <source>
        <dbReference type="ARBA" id="ARBA00044876"/>
    </source>
</evidence>
<comment type="catalytic activity">
    <reaction evidence="12">
        <text>L-alpha-aminoacyl-L-histidine(out) = L-alpha-aminoacyl-L-histidine(in)</text>
        <dbReference type="Rhea" id="RHEA:79375"/>
        <dbReference type="ChEBI" id="CHEBI:229967"/>
    </reaction>
</comment>
<comment type="subunit">
    <text evidence="25">Homodimer. Interacts with lysosomal protein GLMP (via lumenal domain); the interaction starts while both proteins are still in the endoplasmic reticulum and is required for stabilization of MFSD1 in lysosomes but has no direct effect on its targeting to lysosomes or transporter activity.</text>
</comment>
<keyword evidence="5 26" id="KW-0812">Transmembrane</keyword>
<dbReference type="PROSITE" id="PS50850">
    <property type="entry name" value="MFS"/>
    <property type="match status" value="1"/>
</dbReference>
<dbReference type="AlphaFoldDB" id="A0A5C1Y8H6"/>
<evidence type="ECO:0000256" key="7">
    <source>
        <dbReference type="ARBA" id="ARBA00023136"/>
    </source>
</evidence>
<evidence type="ECO:0000256" key="1">
    <source>
        <dbReference type="ARBA" id="ARBA00004155"/>
    </source>
</evidence>
<evidence type="ECO:0000256" key="24">
    <source>
        <dbReference type="ARBA" id="ARBA00045709"/>
    </source>
</evidence>
<comment type="catalytic activity">
    <reaction evidence="16">
        <text>L-arginyl-L-alpha-amino acid(out) = L-arginyl-L-alpha-amino acid(in)</text>
        <dbReference type="Rhea" id="RHEA:79371"/>
        <dbReference type="ChEBI" id="CHEBI:84315"/>
    </reaction>
</comment>
<dbReference type="PANTHER" id="PTHR23512:SF3">
    <property type="entry name" value="MAJOR FACILITATOR SUPERFAMILY DOMAIN-CONTAINING PROTEIN 1"/>
    <property type="match status" value="1"/>
</dbReference>
<comment type="catalytic activity">
    <reaction evidence="9">
        <text>L-lysyl-L-alanine(out) = L-lysyl-L-alanine(in)</text>
        <dbReference type="Rhea" id="RHEA:79399"/>
        <dbReference type="ChEBI" id="CHEBI:229954"/>
    </reaction>
</comment>
<evidence type="ECO:0000256" key="22">
    <source>
        <dbReference type="ARBA" id="ARBA00044985"/>
    </source>
</evidence>
<evidence type="ECO:0000256" key="18">
    <source>
        <dbReference type="ARBA" id="ARBA00044903"/>
    </source>
</evidence>
<dbReference type="PANTHER" id="PTHR23512">
    <property type="entry name" value="MAJOR FACILITATOR SUPERFAMILY DOMAIN-CONTAINING PROTEIN 1"/>
    <property type="match status" value="1"/>
</dbReference>